<comment type="caution">
    <text evidence="1">The sequence shown here is derived from an EMBL/GenBank/DDBJ whole genome shotgun (WGS) entry which is preliminary data.</text>
</comment>
<name>A0A2H0YT74_9BACT</name>
<evidence type="ECO:0000313" key="1">
    <source>
        <dbReference type="EMBL" id="PIS41695.1"/>
    </source>
</evidence>
<proteinExistence type="predicted"/>
<accession>A0A2H0YT74</accession>
<protein>
    <submittedName>
        <fullName evidence="1">Uncharacterized protein</fullName>
    </submittedName>
</protein>
<dbReference type="Proteomes" id="UP000228711">
    <property type="component" value="Unassembled WGS sequence"/>
</dbReference>
<sequence>MLDQSDLYLITRTDTQNLDACVAWVKSIQDSFQKCYILNDFKTSVEGKIIFKKTRNPVQPSSLNVALRELPHQEKFFFLIASREVQLTADYISKLQKILLDDPTLLVAGCTFRVVVEGDGELSTQLDNELQTYYKQQGVAYVVPWNTCAMWNYELFKKNVGEFEKAFDVAEGAPKGMEDGLAIAKASSADATIRYKLLDDRIEWLVDKNRIDRHREKMDRKNSSLSAFMQRLGFSEEKLRRARV</sequence>
<dbReference type="EMBL" id="PEXV01000063">
    <property type="protein sequence ID" value="PIS41695.1"/>
    <property type="molecule type" value="Genomic_DNA"/>
</dbReference>
<dbReference type="AlphaFoldDB" id="A0A2H0YT74"/>
<reference evidence="2" key="1">
    <citation type="submission" date="2017-09" db="EMBL/GenBank/DDBJ databases">
        <title>Depth-based differentiation of microbial function through sediment-hosted aquifers and enrichment of novel symbionts in the deep terrestrial subsurface.</title>
        <authorList>
            <person name="Probst A.J."/>
            <person name="Ladd B."/>
            <person name="Jarett J.K."/>
            <person name="Geller-Mcgrath D.E."/>
            <person name="Sieber C.M.K."/>
            <person name="Emerson J.B."/>
            <person name="Anantharaman K."/>
            <person name="Thomas B.C."/>
            <person name="Malmstrom R."/>
            <person name="Stieglmeier M."/>
            <person name="Klingl A."/>
            <person name="Woyke T."/>
            <person name="Ryan C.M."/>
            <person name="Banfield J.F."/>
        </authorList>
    </citation>
    <scope>NUCLEOTIDE SEQUENCE [LARGE SCALE GENOMIC DNA]</scope>
</reference>
<evidence type="ECO:0000313" key="2">
    <source>
        <dbReference type="Proteomes" id="UP000228711"/>
    </source>
</evidence>
<gene>
    <name evidence="1" type="ORF">COT25_01680</name>
</gene>
<organism evidence="1 2">
    <name type="scientific">Candidatus Kerfeldbacteria bacterium CG08_land_8_20_14_0_20_42_7</name>
    <dbReference type="NCBI Taxonomy" id="2014245"/>
    <lineage>
        <taxon>Bacteria</taxon>
        <taxon>Candidatus Kerfeldiibacteriota</taxon>
    </lineage>
</organism>